<dbReference type="RefSeq" id="WP_079493933.1">
    <property type="nucleotide sequence ID" value="NZ_FUZT01000010.1"/>
</dbReference>
<dbReference type="GO" id="GO:0006654">
    <property type="term" value="P:phosphatidic acid biosynthetic process"/>
    <property type="evidence" value="ECO:0007669"/>
    <property type="project" value="TreeGrafter"/>
</dbReference>
<dbReference type="Pfam" id="PF01553">
    <property type="entry name" value="Acyltransferase"/>
    <property type="match status" value="1"/>
</dbReference>
<dbReference type="GO" id="GO:0003841">
    <property type="term" value="F:1-acylglycerol-3-phosphate O-acyltransferase activity"/>
    <property type="evidence" value="ECO:0007669"/>
    <property type="project" value="TreeGrafter"/>
</dbReference>
<dbReference type="InterPro" id="IPR002123">
    <property type="entry name" value="Plipid/glycerol_acylTrfase"/>
</dbReference>
<dbReference type="OrthoDB" id="9803035at2"/>
<evidence type="ECO:0000256" key="2">
    <source>
        <dbReference type="ARBA" id="ARBA00023315"/>
    </source>
</evidence>
<dbReference type="Proteomes" id="UP000190285">
    <property type="component" value="Unassembled WGS sequence"/>
</dbReference>
<keyword evidence="1 4" id="KW-0808">Transferase</keyword>
<gene>
    <name evidence="4" type="ORF">SAMN02194393_03898</name>
</gene>
<dbReference type="STRING" id="36842.SAMN02194393_03898"/>
<name>A0A1T5M550_9FIRM</name>
<dbReference type="PANTHER" id="PTHR10434:SF40">
    <property type="entry name" value="1-ACYL-SN-GLYCEROL-3-PHOSPHATE ACYLTRANSFERASE"/>
    <property type="match status" value="1"/>
</dbReference>
<dbReference type="PANTHER" id="PTHR10434">
    <property type="entry name" value="1-ACYL-SN-GLYCEROL-3-PHOSPHATE ACYLTRANSFERASE"/>
    <property type="match status" value="1"/>
</dbReference>
<dbReference type="CDD" id="cd07989">
    <property type="entry name" value="LPLAT_AGPAT-like"/>
    <property type="match status" value="1"/>
</dbReference>
<evidence type="ECO:0000313" key="4">
    <source>
        <dbReference type="EMBL" id="SKC83377.1"/>
    </source>
</evidence>
<sequence>MSLILNIFAKTTSILPKSTRIKLTEKLIDKFLDKYAKVKVINEDIITSRRGMPTIYIGNHLSNADGVILNKLLKDNDVAFIAGVKLSKNIVTNLVLETVNTIQITPNTADKQAIKRAINHLNNGGSLFIFPEGTRSRTGSMIPAKKGFLLIAKMAKADLVPMGIEGTEKLLPINTEDMGKESFNYSDINIIIGKPFKLPAKTKENKETWTEFSTEYSMKKIAELLNPKYRGVYK</sequence>
<organism evidence="4 5">
    <name type="scientific">Maledivibacter halophilus</name>
    <dbReference type="NCBI Taxonomy" id="36842"/>
    <lineage>
        <taxon>Bacteria</taxon>
        <taxon>Bacillati</taxon>
        <taxon>Bacillota</taxon>
        <taxon>Clostridia</taxon>
        <taxon>Peptostreptococcales</taxon>
        <taxon>Caminicellaceae</taxon>
        <taxon>Maledivibacter</taxon>
    </lineage>
</organism>
<accession>A0A1T5M550</accession>
<dbReference type="EMBL" id="FUZT01000010">
    <property type="protein sequence ID" value="SKC83377.1"/>
    <property type="molecule type" value="Genomic_DNA"/>
</dbReference>
<dbReference type="AlphaFoldDB" id="A0A1T5M550"/>
<dbReference type="SMART" id="SM00563">
    <property type="entry name" value="PlsC"/>
    <property type="match status" value="1"/>
</dbReference>
<evidence type="ECO:0000259" key="3">
    <source>
        <dbReference type="SMART" id="SM00563"/>
    </source>
</evidence>
<reference evidence="4 5" key="1">
    <citation type="submission" date="2017-02" db="EMBL/GenBank/DDBJ databases">
        <authorList>
            <person name="Peterson S.W."/>
        </authorList>
    </citation>
    <scope>NUCLEOTIDE SEQUENCE [LARGE SCALE GENOMIC DNA]</scope>
    <source>
        <strain evidence="4 5">M1</strain>
    </source>
</reference>
<evidence type="ECO:0000256" key="1">
    <source>
        <dbReference type="ARBA" id="ARBA00022679"/>
    </source>
</evidence>
<keyword evidence="2 4" id="KW-0012">Acyltransferase</keyword>
<dbReference type="SUPFAM" id="SSF69593">
    <property type="entry name" value="Glycerol-3-phosphate (1)-acyltransferase"/>
    <property type="match status" value="1"/>
</dbReference>
<proteinExistence type="predicted"/>
<evidence type="ECO:0000313" key="5">
    <source>
        <dbReference type="Proteomes" id="UP000190285"/>
    </source>
</evidence>
<keyword evidence="5" id="KW-1185">Reference proteome</keyword>
<protein>
    <submittedName>
        <fullName evidence="4">1-acyl-sn-glycerol-3-phosphate acyltransferase</fullName>
    </submittedName>
</protein>
<feature type="domain" description="Phospholipid/glycerol acyltransferase" evidence="3">
    <location>
        <begin position="54"/>
        <end position="167"/>
    </location>
</feature>